<dbReference type="Gene3D" id="3.40.630.10">
    <property type="entry name" value="Zn peptidases"/>
    <property type="match status" value="1"/>
</dbReference>
<keyword evidence="7" id="KW-1185">Reference proteome</keyword>
<gene>
    <name evidence="6" type="ORF">SYK_30190</name>
</gene>
<name>A0ABN6S5U5_9BACT</name>
<dbReference type="Pfam" id="PF07687">
    <property type="entry name" value="M20_dimer"/>
    <property type="match status" value="1"/>
</dbReference>
<dbReference type="SUPFAM" id="SSF55031">
    <property type="entry name" value="Bacterial exopeptidase dimerisation domain"/>
    <property type="match status" value="1"/>
</dbReference>
<reference evidence="6 7" key="1">
    <citation type="submission" date="2022-08" db="EMBL/GenBank/DDBJ databases">
        <title>Genome Sequence of the sulphate-reducing bacterium, Pseudodesulfovibrio sp. SYK.</title>
        <authorList>
            <person name="Kondo R."/>
            <person name="Kataoka T."/>
        </authorList>
    </citation>
    <scope>NUCLEOTIDE SEQUENCE [LARGE SCALE GENOMIC DNA]</scope>
    <source>
        <strain evidence="6 7">SYK</strain>
    </source>
</reference>
<evidence type="ECO:0000256" key="3">
    <source>
        <dbReference type="ARBA" id="ARBA00022801"/>
    </source>
</evidence>
<protein>
    <submittedName>
        <fullName evidence="6">Peptidase M20</fullName>
    </submittedName>
</protein>
<evidence type="ECO:0000313" key="6">
    <source>
        <dbReference type="EMBL" id="BDQ38659.1"/>
    </source>
</evidence>
<feature type="domain" description="Peptidase M20 dimerisation" evidence="5">
    <location>
        <begin position="184"/>
        <end position="282"/>
    </location>
</feature>
<dbReference type="PANTHER" id="PTHR43808:SF9">
    <property type="entry name" value="BLL0789 PROTEIN"/>
    <property type="match status" value="1"/>
</dbReference>
<keyword evidence="4" id="KW-0862">Zinc</keyword>
<evidence type="ECO:0000256" key="2">
    <source>
        <dbReference type="ARBA" id="ARBA00022723"/>
    </source>
</evidence>
<dbReference type="InterPro" id="IPR001261">
    <property type="entry name" value="ArgE/DapE_CS"/>
</dbReference>
<comment type="cofactor">
    <cofactor evidence="1">
        <name>Zn(2+)</name>
        <dbReference type="ChEBI" id="CHEBI:29105"/>
    </cofactor>
</comment>
<keyword evidence="3" id="KW-0378">Hydrolase</keyword>
<dbReference type="SUPFAM" id="SSF53187">
    <property type="entry name" value="Zn-dependent exopeptidases"/>
    <property type="match status" value="1"/>
</dbReference>
<dbReference type="InterPro" id="IPR002933">
    <property type="entry name" value="Peptidase_M20"/>
</dbReference>
<dbReference type="InterPro" id="IPR011650">
    <property type="entry name" value="Peptidase_M20_dimer"/>
</dbReference>
<evidence type="ECO:0000259" key="5">
    <source>
        <dbReference type="Pfam" id="PF07687"/>
    </source>
</evidence>
<dbReference type="InterPro" id="IPR036264">
    <property type="entry name" value="Bact_exopeptidase_dim_dom"/>
</dbReference>
<keyword evidence="2" id="KW-0479">Metal-binding</keyword>
<dbReference type="CDD" id="cd03885">
    <property type="entry name" value="M20_CPDG2"/>
    <property type="match status" value="1"/>
</dbReference>
<sequence>MDMIQTLKTYLEDNKNEMFDLLEQIVNINSYSGNKKGVDKVVDVLEGTFKDMGLTIRRQQRDVTGDNLVAENAARISGGGLLMIGHMDTVFPPEMGFDTYRKDGNTIYGPGVYDMKGGLVVGIFAAKAMQAAGLLETIPVGFTYNSDEEIGSPHSRDIIVKEAKRSDFCFVMEGSGANGGEIVTGRKGRIVFDFEVTGKAGHAGNAAFPKASAIAEMAQMVTALEALNDPEAGTSLNVGQIEGGVGPNTVAATAKARVETRFTTMEGRDKVWSAINKIITSPTLSGTSATLKIQIERPPMVPNEANLALFDSVEQAAKELGLSVKSNFRGGGSDANIVSEAGVPVLDGLGSSGEKLHTPDESMRADSMVRQALLTALSAVRAYEKYA</sequence>
<dbReference type="InterPro" id="IPR017150">
    <property type="entry name" value="Pept_M20_glutamate_carboxypep"/>
</dbReference>
<dbReference type="Proteomes" id="UP001317742">
    <property type="component" value="Chromosome"/>
</dbReference>
<dbReference type="PROSITE" id="PS00758">
    <property type="entry name" value="ARGE_DAPE_CPG2_1"/>
    <property type="match status" value="1"/>
</dbReference>
<dbReference type="EMBL" id="AP026709">
    <property type="protein sequence ID" value="BDQ38659.1"/>
    <property type="molecule type" value="Genomic_DNA"/>
</dbReference>
<evidence type="ECO:0000256" key="1">
    <source>
        <dbReference type="ARBA" id="ARBA00001947"/>
    </source>
</evidence>
<dbReference type="InterPro" id="IPR050072">
    <property type="entry name" value="Peptidase_M20A"/>
</dbReference>
<proteinExistence type="predicted"/>
<dbReference type="Pfam" id="PF01546">
    <property type="entry name" value="Peptidase_M20"/>
    <property type="match status" value="1"/>
</dbReference>
<organism evidence="6 7">
    <name type="scientific">Pseudodesulfovibrio nedwellii</name>
    <dbReference type="NCBI Taxonomy" id="2973072"/>
    <lineage>
        <taxon>Bacteria</taxon>
        <taxon>Pseudomonadati</taxon>
        <taxon>Thermodesulfobacteriota</taxon>
        <taxon>Desulfovibrionia</taxon>
        <taxon>Desulfovibrionales</taxon>
        <taxon>Desulfovibrionaceae</taxon>
    </lineage>
</organism>
<dbReference type="PIRSF" id="PIRSF037238">
    <property type="entry name" value="Carboxypeptidase_G2"/>
    <property type="match status" value="1"/>
</dbReference>
<accession>A0ABN6S5U5</accession>
<evidence type="ECO:0000256" key="4">
    <source>
        <dbReference type="ARBA" id="ARBA00022833"/>
    </source>
</evidence>
<dbReference type="Gene3D" id="3.30.70.360">
    <property type="match status" value="1"/>
</dbReference>
<dbReference type="PANTHER" id="PTHR43808">
    <property type="entry name" value="ACETYLORNITHINE DEACETYLASE"/>
    <property type="match status" value="1"/>
</dbReference>
<evidence type="ECO:0000313" key="7">
    <source>
        <dbReference type="Proteomes" id="UP001317742"/>
    </source>
</evidence>